<evidence type="ECO:0000256" key="2">
    <source>
        <dbReference type="ARBA" id="ARBA00022475"/>
    </source>
</evidence>
<feature type="domain" description="Methanolan biosynthesis EpsI" evidence="9">
    <location>
        <begin position="325"/>
        <end position="528"/>
    </location>
</feature>
<dbReference type="InterPro" id="IPR013426">
    <property type="entry name" value="EpsH-like"/>
</dbReference>
<evidence type="ECO:0000256" key="4">
    <source>
        <dbReference type="ARBA" id="ARBA00022692"/>
    </source>
</evidence>
<evidence type="ECO:0000256" key="7">
    <source>
        <dbReference type="ARBA" id="ARBA00023136"/>
    </source>
</evidence>
<protein>
    <submittedName>
        <fullName evidence="10">Exosortase D, VPLPA-CTERM-specific</fullName>
    </submittedName>
</protein>
<keyword evidence="4 8" id="KW-0812">Transmembrane</keyword>
<feature type="transmembrane region" description="Helical" evidence="8">
    <location>
        <begin position="80"/>
        <end position="101"/>
    </location>
</feature>
<dbReference type="EMBL" id="FTOQ01000025">
    <property type="protein sequence ID" value="SIT16947.1"/>
    <property type="molecule type" value="Genomic_DNA"/>
</dbReference>
<feature type="transmembrane region" description="Helical" evidence="8">
    <location>
        <begin position="107"/>
        <end position="125"/>
    </location>
</feature>
<keyword evidence="6 8" id="KW-1133">Transmembrane helix</keyword>
<dbReference type="InterPro" id="IPR019127">
    <property type="entry name" value="Exosortase"/>
</dbReference>
<feature type="transmembrane region" description="Helical" evidence="8">
    <location>
        <begin position="199"/>
        <end position="218"/>
    </location>
</feature>
<dbReference type="NCBIfam" id="TIGR02914">
    <property type="entry name" value="EpsI_fam"/>
    <property type="match status" value="1"/>
</dbReference>
<organism evidence="10 11">
    <name type="scientific">Roseivivax lentus</name>
    <dbReference type="NCBI Taxonomy" id="633194"/>
    <lineage>
        <taxon>Bacteria</taxon>
        <taxon>Pseudomonadati</taxon>
        <taxon>Pseudomonadota</taxon>
        <taxon>Alphaproteobacteria</taxon>
        <taxon>Rhodobacterales</taxon>
        <taxon>Roseobacteraceae</taxon>
        <taxon>Roseivivax</taxon>
    </lineage>
</organism>
<dbReference type="NCBIfam" id="TIGR04178">
    <property type="entry name" value="exo_archaeo"/>
    <property type="match status" value="1"/>
</dbReference>
<feature type="transmembrane region" description="Helical" evidence="8">
    <location>
        <begin position="224"/>
        <end position="249"/>
    </location>
</feature>
<feature type="transmembrane region" description="Helical" evidence="8">
    <location>
        <begin position="314"/>
        <end position="337"/>
    </location>
</feature>
<evidence type="ECO:0000313" key="11">
    <source>
        <dbReference type="Proteomes" id="UP000186684"/>
    </source>
</evidence>
<gene>
    <name evidence="10" type="ORF">SAMN05421759_12510</name>
</gene>
<keyword evidence="3" id="KW-0645">Protease</keyword>
<dbReference type="STRING" id="633194.SAMN05421759_12510"/>
<proteinExistence type="predicted"/>
<dbReference type="InterPro" id="IPR026392">
    <property type="entry name" value="Exo/Archaeosortase_dom"/>
</dbReference>
<feature type="transmembrane region" description="Helical" evidence="8">
    <location>
        <begin position="51"/>
        <end position="68"/>
    </location>
</feature>
<comment type="subcellular location">
    <subcellularLocation>
        <location evidence="1">Cell membrane</location>
        <topology evidence="1">Multi-pass membrane protein</topology>
    </subcellularLocation>
</comment>
<dbReference type="GO" id="GO:0005886">
    <property type="term" value="C:plasma membrane"/>
    <property type="evidence" value="ECO:0007669"/>
    <property type="project" value="UniProtKB-SubCell"/>
</dbReference>
<evidence type="ECO:0000259" key="9">
    <source>
        <dbReference type="Pfam" id="PF11984"/>
    </source>
</evidence>
<dbReference type="AlphaFoldDB" id="A0A1N7Q2X5"/>
<dbReference type="NCBIfam" id="TIGR02602">
    <property type="entry name" value="8TM_EpsH"/>
    <property type="match status" value="1"/>
</dbReference>
<name>A0A1N7Q2X5_9RHOB</name>
<dbReference type="RefSeq" id="WP_076451137.1">
    <property type="nucleotide sequence ID" value="NZ_FTOQ01000025.1"/>
</dbReference>
<evidence type="ECO:0000256" key="3">
    <source>
        <dbReference type="ARBA" id="ARBA00022670"/>
    </source>
</evidence>
<accession>A0A1N7Q2X5</accession>
<reference evidence="11" key="1">
    <citation type="submission" date="2017-01" db="EMBL/GenBank/DDBJ databases">
        <authorList>
            <person name="Varghese N."/>
            <person name="Submissions S."/>
        </authorList>
    </citation>
    <scope>NUCLEOTIDE SEQUENCE [LARGE SCALE GENOMIC DNA]</scope>
    <source>
        <strain evidence="11">DSM 29430</strain>
    </source>
</reference>
<dbReference type="GO" id="GO:0006508">
    <property type="term" value="P:proteolysis"/>
    <property type="evidence" value="ECO:0007669"/>
    <property type="project" value="UniProtKB-KW"/>
</dbReference>
<dbReference type="InterPro" id="IPR026491">
    <property type="entry name" value="ExosortD_VPLPA"/>
</dbReference>
<keyword evidence="2" id="KW-1003">Cell membrane</keyword>
<dbReference type="Proteomes" id="UP000186684">
    <property type="component" value="Unassembled WGS sequence"/>
</dbReference>
<feature type="transmembrane region" description="Helical" evidence="8">
    <location>
        <begin position="132"/>
        <end position="150"/>
    </location>
</feature>
<dbReference type="Pfam" id="PF09721">
    <property type="entry name" value="Exosortase_EpsH"/>
    <property type="match status" value="1"/>
</dbReference>
<keyword evidence="5" id="KW-0378">Hydrolase</keyword>
<sequence>MSVRSDHHFELSRYGFNAIGLLLFALLVIGSLPIFWIGLESLWAAWSTPEYSHGPLIPIVSLYLFLRQMRQMPEAKAGPINRLPGILVVLTSLVVAVLGNLAHIPDIVTYAIIIWVGGVVLTVFGWQLGRRYQLGVVHLIFMLPLPQVLYWKLTIFLQWISSLVGVWLVGLAGIPVFLEGNVIDLGIYKLQVAEACSGLRYLFPILSFSYLFSILYRGPVWHKILLLLMAAPLTVLMNSFRIGVIGILVDRYGIAQAEGFLHFFEGWVIFVSCIGILFATAAGLQRLTDSPKPMADLIDLDTEGFLSILGRIRFIRPTGALAIGAVATLAVSAVWIARGESDALTLDRERFSLFPHQIGDWSGYSEQLSPEIEAVLGASDYLNVSYQSPVARAQVNMFVAFYDSQVEGEGLHSPEVCLPVGGWEIFALEPHLIDMTMVGYGSFKVNRAVIQKELSQQLVYYWFEQRGKRMTNDVLAKFSVLVDGVVLGRTDGALVRYVTAINPDETEADAEARLQGFVEQSLGYLPRFVPH</sequence>
<evidence type="ECO:0000256" key="5">
    <source>
        <dbReference type="ARBA" id="ARBA00022801"/>
    </source>
</evidence>
<evidence type="ECO:0000256" key="1">
    <source>
        <dbReference type="ARBA" id="ARBA00004651"/>
    </source>
</evidence>
<evidence type="ECO:0000313" key="10">
    <source>
        <dbReference type="EMBL" id="SIT16947.1"/>
    </source>
</evidence>
<dbReference type="OrthoDB" id="9797363at2"/>
<feature type="transmembrane region" description="Helical" evidence="8">
    <location>
        <begin position="156"/>
        <end position="178"/>
    </location>
</feature>
<dbReference type="NCBIfam" id="TIGR04152">
    <property type="entry name" value="exosort_VPLPA"/>
    <property type="match status" value="1"/>
</dbReference>
<feature type="transmembrane region" description="Helical" evidence="8">
    <location>
        <begin position="261"/>
        <end position="284"/>
    </location>
</feature>
<keyword evidence="7 8" id="KW-0472">Membrane</keyword>
<dbReference type="InterPro" id="IPR014263">
    <property type="entry name" value="Methanolan_biosynth_EpsI"/>
</dbReference>
<feature type="transmembrane region" description="Helical" evidence="8">
    <location>
        <begin position="21"/>
        <end position="39"/>
    </location>
</feature>
<dbReference type="GO" id="GO:0008233">
    <property type="term" value="F:peptidase activity"/>
    <property type="evidence" value="ECO:0007669"/>
    <property type="project" value="UniProtKB-KW"/>
</dbReference>
<keyword evidence="11" id="KW-1185">Reference proteome</keyword>
<dbReference type="Pfam" id="PF11984">
    <property type="entry name" value="DUF3485"/>
    <property type="match status" value="1"/>
</dbReference>
<evidence type="ECO:0000256" key="8">
    <source>
        <dbReference type="SAM" id="Phobius"/>
    </source>
</evidence>
<evidence type="ECO:0000256" key="6">
    <source>
        <dbReference type="ARBA" id="ARBA00022989"/>
    </source>
</evidence>